<evidence type="ECO:0000256" key="9">
    <source>
        <dbReference type="ARBA" id="ARBA00023136"/>
    </source>
</evidence>
<dbReference type="PANTHER" id="PTHR36122">
    <property type="entry name" value="NICOTINAMIDE RIBOSIDE TRANSPORTER PNUC"/>
    <property type="match status" value="1"/>
</dbReference>
<proteinExistence type="inferred from homology"/>
<keyword evidence="5" id="KW-0813">Transport</keyword>
<sequence length="196" mass="22904">MLNLIDYLQKNWLEDLGILTTLICVWLNTRQNVWGWFWAIIASGIYGVIYWQFQLYSDMELQVVFIAISIYGWYQWLFGGEKKTELTVSNLPSKYYIPCISVLLIFTAFSGFMHGKYTNASLPYVDSSLTAISLIAQWMMAKKYVQNWLLWITANIGYIGMYFFKHLYGTSVLYILLLILAIIGYREWKSTKVSVN</sequence>
<dbReference type="GO" id="GO:0005886">
    <property type="term" value="C:plasma membrane"/>
    <property type="evidence" value="ECO:0007669"/>
    <property type="project" value="UniProtKB-SubCell"/>
</dbReference>
<evidence type="ECO:0000256" key="2">
    <source>
        <dbReference type="ARBA" id="ARBA00004651"/>
    </source>
</evidence>
<reference evidence="11 12" key="1">
    <citation type="submission" date="2016-10" db="EMBL/GenBank/DDBJ databases">
        <authorList>
            <person name="de Groot N.N."/>
        </authorList>
    </citation>
    <scope>NUCLEOTIDE SEQUENCE [LARGE SCALE GENOMIC DNA]</scope>
    <source>
        <strain evidence="12">E92,LMG 26720,CCM 7988</strain>
    </source>
</reference>
<evidence type="ECO:0000313" key="12">
    <source>
        <dbReference type="Proteomes" id="UP000199306"/>
    </source>
</evidence>
<organism evidence="11 12">
    <name type="scientific">Pseudarcicella hirudinis</name>
    <dbReference type="NCBI Taxonomy" id="1079859"/>
    <lineage>
        <taxon>Bacteria</taxon>
        <taxon>Pseudomonadati</taxon>
        <taxon>Bacteroidota</taxon>
        <taxon>Cytophagia</taxon>
        <taxon>Cytophagales</taxon>
        <taxon>Flectobacillaceae</taxon>
        <taxon>Pseudarcicella</taxon>
    </lineage>
</organism>
<dbReference type="InterPro" id="IPR006419">
    <property type="entry name" value="NMN_transpt_PnuC"/>
</dbReference>
<evidence type="ECO:0000256" key="6">
    <source>
        <dbReference type="ARBA" id="ARBA00022475"/>
    </source>
</evidence>
<evidence type="ECO:0000256" key="1">
    <source>
        <dbReference type="ARBA" id="ARBA00002672"/>
    </source>
</evidence>
<protein>
    <recommendedName>
        <fullName evidence="4">Nicotinamide riboside transporter PnuC</fullName>
    </recommendedName>
</protein>
<keyword evidence="8 10" id="KW-1133">Transmembrane helix</keyword>
<dbReference type="PANTHER" id="PTHR36122:SF2">
    <property type="entry name" value="NICOTINAMIDE RIBOSIDE TRANSPORTER PNUC"/>
    <property type="match status" value="1"/>
</dbReference>
<comment type="subcellular location">
    <subcellularLocation>
        <location evidence="2">Cell membrane</location>
        <topology evidence="2">Multi-pass membrane protein</topology>
    </subcellularLocation>
</comment>
<dbReference type="EMBL" id="FOXH01000015">
    <property type="protein sequence ID" value="SFQ31967.1"/>
    <property type="molecule type" value="Genomic_DNA"/>
</dbReference>
<dbReference type="AlphaFoldDB" id="A0A1I5XJV5"/>
<keyword evidence="7 10" id="KW-0812">Transmembrane</keyword>
<evidence type="ECO:0000256" key="7">
    <source>
        <dbReference type="ARBA" id="ARBA00022692"/>
    </source>
</evidence>
<keyword evidence="12" id="KW-1185">Reference proteome</keyword>
<dbReference type="Pfam" id="PF04973">
    <property type="entry name" value="NMN_transporter"/>
    <property type="match status" value="1"/>
</dbReference>
<accession>A0A1I5XJV5</accession>
<evidence type="ECO:0000256" key="8">
    <source>
        <dbReference type="ARBA" id="ARBA00022989"/>
    </source>
</evidence>
<name>A0A1I5XJV5_9BACT</name>
<keyword evidence="9 10" id="KW-0472">Membrane</keyword>
<dbReference type="Proteomes" id="UP000199306">
    <property type="component" value="Unassembled WGS sequence"/>
</dbReference>
<evidence type="ECO:0000313" key="11">
    <source>
        <dbReference type="EMBL" id="SFQ31967.1"/>
    </source>
</evidence>
<keyword evidence="6" id="KW-1003">Cell membrane</keyword>
<feature type="transmembrane region" description="Helical" evidence="10">
    <location>
        <begin position="59"/>
        <end position="74"/>
    </location>
</feature>
<comment type="similarity">
    <text evidence="3">Belongs to the nicotinamide ribonucleoside (NR) uptake permease (TC 4.B.1) family.</text>
</comment>
<evidence type="ECO:0000256" key="10">
    <source>
        <dbReference type="SAM" id="Phobius"/>
    </source>
</evidence>
<evidence type="ECO:0000256" key="4">
    <source>
        <dbReference type="ARBA" id="ARBA00017522"/>
    </source>
</evidence>
<feature type="transmembrane region" description="Helical" evidence="10">
    <location>
        <begin position="36"/>
        <end position="53"/>
    </location>
</feature>
<dbReference type="RefSeq" id="WP_092018993.1">
    <property type="nucleotide sequence ID" value="NZ_FOXH01000015.1"/>
</dbReference>
<feature type="transmembrane region" description="Helical" evidence="10">
    <location>
        <begin position="95"/>
        <end position="115"/>
    </location>
</feature>
<dbReference type="OrthoDB" id="9791248at2"/>
<gene>
    <name evidence="11" type="ORF">SAMN04515674_1155</name>
</gene>
<dbReference type="STRING" id="1079859.SAMN04515674_1155"/>
<dbReference type="GO" id="GO:0034257">
    <property type="term" value="F:nicotinamide riboside transmembrane transporter activity"/>
    <property type="evidence" value="ECO:0007669"/>
    <property type="project" value="InterPro"/>
</dbReference>
<feature type="transmembrane region" description="Helical" evidence="10">
    <location>
        <begin position="148"/>
        <end position="165"/>
    </location>
</feature>
<evidence type="ECO:0000256" key="3">
    <source>
        <dbReference type="ARBA" id="ARBA00006669"/>
    </source>
</evidence>
<comment type="function">
    <text evidence="1">Required for nicotinamide riboside transport across the inner membrane.</text>
</comment>
<evidence type="ECO:0000256" key="5">
    <source>
        <dbReference type="ARBA" id="ARBA00022448"/>
    </source>
</evidence>
<feature type="transmembrane region" description="Helical" evidence="10">
    <location>
        <begin position="171"/>
        <end position="188"/>
    </location>
</feature>
<dbReference type="NCBIfam" id="TIGR01528">
    <property type="entry name" value="NMN_trans_PnuC"/>
    <property type="match status" value="1"/>
</dbReference>